<feature type="transmembrane region" description="Helical" evidence="1">
    <location>
        <begin position="61"/>
        <end position="81"/>
    </location>
</feature>
<organism evidence="2 3">
    <name type="scientific">Tumebacillus amylolyticus</name>
    <dbReference type="NCBI Taxonomy" id="2801339"/>
    <lineage>
        <taxon>Bacteria</taxon>
        <taxon>Bacillati</taxon>
        <taxon>Bacillota</taxon>
        <taxon>Bacilli</taxon>
        <taxon>Bacillales</taxon>
        <taxon>Alicyclobacillaceae</taxon>
        <taxon>Tumebacillus</taxon>
    </lineage>
</organism>
<feature type="transmembrane region" description="Helical" evidence="1">
    <location>
        <begin position="118"/>
        <end position="137"/>
    </location>
</feature>
<keyword evidence="1" id="KW-1133">Transmembrane helix</keyword>
<dbReference type="EMBL" id="JAEQNB010000001">
    <property type="protein sequence ID" value="MBL0385578.1"/>
    <property type="molecule type" value="Genomic_DNA"/>
</dbReference>
<name>A0ABS1J5M1_9BACL</name>
<keyword evidence="3" id="KW-1185">Reference proteome</keyword>
<proteinExistence type="predicted"/>
<comment type="caution">
    <text evidence="2">The sequence shown here is derived from an EMBL/GenBank/DDBJ whole genome shotgun (WGS) entry which is preliminary data.</text>
</comment>
<evidence type="ECO:0000256" key="1">
    <source>
        <dbReference type="SAM" id="Phobius"/>
    </source>
</evidence>
<protein>
    <submittedName>
        <fullName evidence="2">Uncharacterized protein</fullName>
    </submittedName>
</protein>
<keyword evidence="1" id="KW-0812">Transmembrane</keyword>
<dbReference type="Proteomes" id="UP000602284">
    <property type="component" value="Unassembled WGS sequence"/>
</dbReference>
<keyword evidence="1" id="KW-0472">Membrane</keyword>
<reference evidence="2 3" key="1">
    <citation type="submission" date="2021-01" db="EMBL/GenBank/DDBJ databases">
        <title>Tumebacillus sp. strain ITR2 16S ribosomal RNA gene Genome sequencing and assembly.</title>
        <authorList>
            <person name="Kang M."/>
        </authorList>
    </citation>
    <scope>NUCLEOTIDE SEQUENCE [LARGE SCALE GENOMIC DNA]</scope>
    <source>
        <strain evidence="2 3">ITR2</strain>
    </source>
</reference>
<evidence type="ECO:0000313" key="2">
    <source>
        <dbReference type="EMBL" id="MBL0385578.1"/>
    </source>
</evidence>
<sequence length="176" mass="20597">MIDKWSRGWERKHTLDEIKDLYAYYDQCDDDTLNYYLLSHEVKQKSYENAAAMINFSFGSALLPIFVALLAAGSATTGAWITLLNQSRSSPGAYGSNESGQFLDRVTVVLNKLWQSNYYFLLWCFVAFLAVIFTIHVRRSRRLRRYLVIQKVIADREKRRECDEATVVNYVKRKYH</sequence>
<accession>A0ABS1J5M1</accession>
<gene>
    <name evidence="2" type="ORF">JJB07_02850</name>
</gene>
<dbReference type="RefSeq" id="WP_201630940.1">
    <property type="nucleotide sequence ID" value="NZ_JAEQNB010000001.1"/>
</dbReference>
<evidence type="ECO:0000313" key="3">
    <source>
        <dbReference type="Proteomes" id="UP000602284"/>
    </source>
</evidence>